<dbReference type="SUPFAM" id="SSF160996">
    <property type="entry name" value="HI0933 insert domain-like"/>
    <property type="match status" value="1"/>
</dbReference>
<keyword evidence="2" id="KW-0285">Flavoprotein</keyword>
<evidence type="ECO:0008006" key="8">
    <source>
        <dbReference type="Google" id="ProtNLM"/>
    </source>
</evidence>
<dbReference type="SUPFAM" id="SSF51905">
    <property type="entry name" value="FAD/NAD(P)-binding domain"/>
    <property type="match status" value="1"/>
</dbReference>
<dbReference type="Pfam" id="PF03486">
    <property type="entry name" value="HI0933_like"/>
    <property type="match status" value="1"/>
</dbReference>
<gene>
    <name evidence="6" type="ORF">A6A05_18910</name>
</gene>
<comment type="cofactor">
    <cofactor evidence="1">
        <name>FAD</name>
        <dbReference type="ChEBI" id="CHEBI:57692"/>
    </cofactor>
</comment>
<sequence>MFETEIIVIGAGAAGLMCAAAAGQRGRRVVVVDHVGQAGSKILISGGGRCNFTNLGVAPDRYLSANPHFVKSALKQFSQTDFIDMVRRHRIAFHERRWGKLFCDGSARAILDMLLDECAVGRVDIRLGHRVTGLSKSDRFRLDTDRGSFVAPRLVLATGGLSIPKMGATGFALDAARRFGLAVTETRPGLVPLRFGGDELAWLRALSGISLEAEISLGKRRFREALLFTHRGLSGPAILQISNYWRSGQAISVNLLPDDDAIAVLAERKASRPKAELKTILSELLPARLAHGLVDSHLPNPTMANLSKGQLAQAAALLNGWTLVPTGSEGYGIAEVTLGGIDTDELSSKTLEAKKVPGLHVVGEAVDVTGWLGGYNFQWAWSSGWCAGQAV</sequence>
<dbReference type="OrthoDB" id="9773233at2"/>
<dbReference type="InterPro" id="IPR057661">
    <property type="entry name" value="RsdA/BaiN/AoA(So)_Rossmann"/>
</dbReference>
<dbReference type="Gene3D" id="1.10.8.260">
    <property type="entry name" value="HI0933 insert domain-like"/>
    <property type="match status" value="1"/>
</dbReference>
<evidence type="ECO:0000259" key="4">
    <source>
        <dbReference type="Pfam" id="PF03486"/>
    </source>
</evidence>
<dbReference type="PRINTS" id="PR00411">
    <property type="entry name" value="PNDRDTASEI"/>
</dbReference>
<evidence type="ECO:0000256" key="2">
    <source>
        <dbReference type="ARBA" id="ARBA00022630"/>
    </source>
</evidence>
<dbReference type="NCBIfam" id="TIGR00275">
    <property type="entry name" value="aminoacetone oxidase family FAD-binding enzyme"/>
    <property type="match status" value="1"/>
</dbReference>
<dbReference type="InterPro" id="IPR023166">
    <property type="entry name" value="BaiN-like_dom_sf"/>
</dbReference>
<dbReference type="AlphaFoldDB" id="A0A178N151"/>
<dbReference type="InterPro" id="IPR055178">
    <property type="entry name" value="RsdA/BaiN/AoA(So)-like_dom"/>
</dbReference>
<organism evidence="6 7">
    <name type="scientific">Magnetospirillum moscoviense</name>
    <dbReference type="NCBI Taxonomy" id="1437059"/>
    <lineage>
        <taxon>Bacteria</taxon>
        <taxon>Pseudomonadati</taxon>
        <taxon>Pseudomonadota</taxon>
        <taxon>Alphaproteobacteria</taxon>
        <taxon>Rhodospirillales</taxon>
        <taxon>Rhodospirillaceae</taxon>
        <taxon>Magnetospirillum</taxon>
    </lineage>
</organism>
<accession>A0A178N151</accession>
<dbReference type="InterPro" id="IPR004792">
    <property type="entry name" value="BaiN-like"/>
</dbReference>
<feature type="domain" description="RsdA/BaiN/AoA(So)-like Rossmann fold-like" evidence="4">
    <location>
        <begin position="5"/>
        <end position="389"/>
    </location>
</feature>
<evidence type="ECO:0000256" key="1">
    <source>
        <dbReference type="ARBA" id="ARBA00001974"/>
    </source>
</evidence>
<evidence type="ECO:0000259" key="5">
    <source>
        <dbReference type="Pfam" id="PF22780"/>
    </source>
</evidence>
<dbReference type="STRING" id="1437059.A6A05_18910"/>
<reference evidence="6" key="1">
    <citation type="submission" date="2016-04" db="EMBL/GenBank/DDBJ databases">
        <title>Draft genome sequence of freshwater magnetotactic bacteria Magnetospirillum marisnigri SP-1 and Magnetospirillum moscoviense BB-1.</title>
        <authorList>
            <person name="Koziaeva V."/>
            <person name="Dziuba M.V."/>
            <person name="Ivanov T.M."/>
            <person name="Kuznetsov B."/>
            <person name="Grouzdev D.S."/>
        </authorList>
    </citation>
    <scope>NUCLEOTIDE SEQUENCE [LARGE SCALE GENOMIC DNA]</scope>
    <source>
        <strain evidence="6">BB-1</strain>
    </source>
</reference>
<evidence type="ECO:0000313" key="6">
    <source>
        <dbReference type="EMBL" id="OAN64857.1"/>
    </source>
</evidence>
<dbReference type="Gene3D" id="2.40.30.10">
    <property type="entry name" value="Translation factors"/>
    <property type="match status" value="1"/>
</dbReference>
<proteinExistence type="predicted"/>
<evidence type="ECO:0000256" key="3">
    <source>
        <dbReference type="ARBA" id="ARBA00022827"/>
    </source>
</evidence>
<dbReference type="Proteomes" id="UP000078543">
    <property type="component" value="Unassembled WGS sequence"/>
</dbReference>
<dbReference type="PANTHER" id="PTHR42887:SF2">
    <property type="entry name" value="OS12G0638800 PROTEIN"/>
    <property type="match status" value="1"/>
</dbReference>
<dbReference type="EMBL" id="LWQU01000028">
    <property type="protein sequence ID" value="OAN64857.1"/>
    <property type="molecule type" value="Genomic_DNA"/>
</dbReference>
<dbReference type="Pfam" id="PF22780">
    <property type="entry name" value="HI0933_like_1st"/>
    <property type="match status" value="1"/>
</dbReference>
<keyword evidence="3" id="KW-0274">FAD</keyword>
<keyword evidence="7" id="KW-1185">Reference proteome</keyword>
<comment type="caution">
    <text evidence="6">The sequence shown here is derived from an EMBL/GenBank/DDBJ whole genome shotgun (WGS) entry which is preliminary data.</text>
</comment>
<feature type="domain" description="RsdA/BaiN/AoA(So)-like insert" evidence="5">
    <location>
        <begin position="187"/>
        <end position="336"/>
    </location>
</feature>
<dbReference type="PANTHER" id="PTHR42887">
    <property type="entry name" value="OS12G0638800 PROTEIN"/>
    <property type="match status" value="1"/>
</dbReference>
<evidence type="ECO:0000313" key="7">
    <source>
        <dbReference type="Proteomes" id="UP000078543"/>
    </source>
</evidence>
<dbReference type="InterPro" id="IPR036188">
    <property type="entry name" value="FAD/NAD-bd_sf"/>
</dbReference>
<dbReference type="Gene3D" id="3.50.50.60">
    <property type="entry name" value="FAD/NAD(P)-binding domain"/>
    <property type="match status" value="1"/>
</dbReference>
<name>A0A178N151_9PROT</name>
<protein>
    <recommendedName>
        <fullName evidence="8">NAD(FAD)-utilizing dehydrogenase</fullName>
    </recommendedName>
</protein>
<dbReference type="RefSeq" id="WP_068496847.1">
    <property type="nucleotide sequence ID" value="NZ_LWQU01000028.1"/>
</dbReference>